<dbReference type="InterPro" id="IPR050822">
    <property type="entry name" value="Cerebellin_Synaptic_Org"/>
</dbReference>
<name>A0A9D3XP33_9SAUR</name>
<dbReference type="InterPro" id="IPR001073">
    <property type="entry name" value="C1q_dom"/>
</dbReference>
<dbReference type="PRINTS" id="PR00007">
    <property type="entry name" value="COMPLEMNTC1Q"/>
</dbReference>
<feature type="region of interest" description="Disordered" evidence="4">
    <location>
        <begin position="137"/>
        <end position="167"/>
    </location>
</feature>
<evidence type="ECO:0000256" key="2">
    <source>
        <dbReference type="ARBA" id="ARBA00022525"/>
    </source>
</evidence>
<dbReference type="FunFam" id="2.60.120.40:FF:000029">
    <property type="entry name" value="Complement C1q tumor necrosis factor-related protein 1"/>
    <property type="match status" value="1"/>
</dbReference>
<gene>
    <name evidence="6" type="ORF">KIL84_014805</name>
</gene>
<comment type="caution">
    <text evidence="6">The sequence shown here is derived from an EMBL/GenBank/DDBJ whole genome shotgun (WGS) entry which is preliminary data.</text>
</comment>
<dbReference type="Proteomes" id="UP000827986">
    <property type="component" value="Unassembled WGS sequence"/>
</dbReference>
<dbReference type="Pfam" id="PF01391">
    <property type="entry name" value="Collagen"/>
    <property type="match status" value="1"/>
</dbReference>
<protein>
    <recommendedName>
        <fullName evidence="5">C1q domain-containing protein</fullName>
    </recommendedName>
</protein>
<evidence type="ECO:0000256" key="4">
    <source>
        <dbReference type="SAM" id="MobiDB-lite"/>
    </source>
</evidence>
<evidence type="ECO:0000256" key="1">
    <source>
        <dbReference type="ARBA" id="ARBA00004613"/>
    </source>
</evidence>
<dbReference type="InterPro" id="IPR008160">
    <property type="entry name" value="Collagen"/>
</dbReference>
<dbReference type="InterPro" id="IPR008983">
    <property type="entry name" value="Tumour_necrosis_fac-like_dom"/>
</dbReference>
<organism evidence="6 7">
    <name type="scientific">Mauremys mutica</name>
    <name type="common">yellowpond turtle</name>
    <dbReference type="NCBI Taxonomy" id="74926"/>
    <lineage>
        <taxon>Eukaryota</taxon>
        <taxon>Metazoa</taxon>
        <taxon>Chordata</taxon>
        <taxon>Craniata</taxon>
        <taxon>Vertebrata</taxon>
        <taxon>Euteleostomi</taxon>
        <taxon>Archelosauria</taxon>
        <taxon>Testudinata</taxon>
        <taxon>Testudines</taxon>
        <taxon>Cryptodira</taxon>
        <taxon>Durocryptodira</taxon>
        <taxon>Testudinoidea</taxon>
        <taxon>Geoemydidae</taxon>
        <taxon>Geoemydinae</taxon>
        <taxon>Mauremys</taxon>
    </lineage>
</organism>
<dbReference type="GO" id="GO:0005615">
    <property type="term" value="C:extracellular space"/>
    <property type="evidence" value="ECO:0007669"/>
    <property type="project" value="TreeGrafter"/>
</dbReference>
<proteinExistence type="predicted"/>
<accession>A0A9D3XP33</accession>
<evidence type="ECO:0000256" key="3">
    <source>
        <dbReference type="ARBA" id="ARBA00022729"/>
    </source>
</evidence>
<evidence type="ECO:0000313" key="7">
    <source>
        <dbReference type="Proteomes" id="UP000827986"/>
    </source>
</evidence>
<dbReference type="PANTHER" id="PTHR22923">
    <property type="entry name" value="CEREBELLIN-RELATED"/>
    <property type="match status" value="1"/>
</dbReference>
<dbReference type="SMART" id="SM00110">
    <property type="entry name" value="C1Q"/>
    <property type="match status" value="1"/>
</dbReference>
<dbReference type="PANTHER" id="PTHR22923:SF61">
    <property type="entry name" value="C1Q AND TNF RELATED 8"/>
    <property type="match status" value="1"/>
</dbReference>
<dbReference type="PROSITE" id="PS50871">
    <property type="entry name" value="C1Q"/>
    <property type="match status" value="1"/>
</dbReference>
<dbReference type="Gene3D" id="2.60.120.40">
    <property type="match status" value="1"/>
</dbReference>
<evidence type="ECO:0000259" key="5">
    <source>
        <dbReference type="PROSITE" id="PS50871"/>
    </source>
</evidence>
<dbReference type="SUPFAM" id="SSF49842">
    <property type="entry name" value="TNF-like"/>
    <property type="match status" value="1"/>
</dbReference>
<reference evidence="6" key="1">
    <citation type="submission" date="2021-09" db="EMBL/GenBank/DDBJ databases">
        <title>The genome of Mauremys mutica provides insights into the evolution of semi-aquatic lifestyle.</title>
        <authorList>
            <person name="Gong S."/>
            <person name="Gao Y."/>
        </authorList>
    </citation>
    <scope>NUCLEOTIDE SEQUENCE</scope>
    <source>
        <strain evidence="6">MM-2020</strain>
        <tissue evidence="6">Muscle</tissue>
    </source>
</reference>
<keyword evidence="7" id="KW-1185">Reference proteome</keyword>
<dbReference type="AlphaFoldDB" id="A0A9D3XP33"/>
<sequence>MLWNPLQINPKMFCKQCEQRKLPVGHLHKAVNNRVLEDAAKMKERYHLLAQLKMSSVLLMLLLSTVNAGTLLEKGSLRREAQRLSCVRCCGPSEEPVSVASSRSTRMSYDPTYSVPKVQPTIDITILKGEKGDVGEKGITGGAGKAGERGLRGYNGRKGQKGQVGPPGNSCKLHYAAFSVGRRKPLHSSDYFQHVTFDTELVNLYKHFSMFTGKFFCYVPGIYFFNLNVHTWNFKETYLHVMKNNKEVAILYAQPSDRSIMQSQSLMLELQEGDEVWVRMFKRERENGIYSEESDIYITFNGHLIKPAIE</sequence>
<evidence type="ECO:0000313" key="6">
    <source>
        <dbReference type="EMBL" id="KAH1184189.1"/>
    </source>
</evidence>
<comment type="subcellular location">
    <subcellularLocation>
        <location evidence="1">Secreted</location>
    </subcellularLocation>
</comment>
<feature type="domain" description="C1q" evidence="5">
    <location>
        <begin position="171"/>
        <end position="310"/>
    </location>
</feature>
<dbReference type="Pfam" id="PF00386">
    <property type="entry name" value="C1q"/>
    <property type="match status" value="1"/>
</dbReference>
<keyword evidence="2" id="KW-0964">Secreted</keyword>
<keyword evidence="3" id="KW-0732">Signal</keyword>
<dbReference type="EMBL" id="JAHDVG010000465">
    <property type="protein sequence ID" value="KAH1184189.1"/>
    <property type="molecule type" value="Genomic_DNA"/>
</dbReference>